<accession>A0ACB8UA19</accession>
<evidence type="ECO:0000313" key="2">
    <source>
        <dbReference type="Proteomes" id="UP001055072"/>
    </source>
</evidence>
<reference evidence="1" key="1">
    <citation type="journal article" date="2021" name="Environ. Microbiol.">
        <title>Gene family expansions and transcriptome signatures uncover fungal adaptations to wood decay.</title>
        <authorList>
            <person name="Hage H."/>
            <person name="Miyauchi S."/>
            <person name="Viragh M."/>
            <person name="Drula E."/>
            <person name="Min B."/>
            <person name="Chaduli D."/>
            <person name="Navarro D."/>
            <person name="Favel A."/>
            <person name="Norest M."/>
            <person name="Lesage-Meessen L."/>
            <person name="Balint B."/>
            <person name="Merenyi Z."/>
            <person name="de Eugenio L."/>
            <person name="Morin E."/>
            <person name="Martinez A.T."/>
            <person name="Baldrian P."/>
            <person name="Stursova M."/>
            <person name="Martinez M.J."/>
            <person name="Novotny C."/>
            <person name="Magnuson J.K."/>
            <person name="Spatafora J.W."/>
            <person name="Maurice S."/>
            <person name="Pangilinan J."/>
            <person name="Andreopoulos W."/>
            <person name="LaButti K."/>
            <person name="Hundley H."/>
            <person name="Na H."/>
            <person name="Kuo A."/>
            <person name="Barry K."/>
            <person name="Lipzen A."/>
            <person name="Henrissat B."/>
            <person name="Riley R."/>
            <person name="Ahrendt S."/>
            <person name="Nagy L.G."/>
            <person name="Grigoriev I.V."/>
            <person name="Martin F."/>
            <person name="Rosso M.N."/>
        </authorList>
    </citation>
    <scope>NUCLEOTIDE SEQUENCE</scope>
    <source>
        <strain evidence="1">CBS 384.51</strain>
    </source>
</reference>
<comment type="caution">
    <text evidence="1">The sequence shown here is derived from an EMBL/GenBank/DDBJ whole genome shotgun (WGS) entry which is preliminary data.</text>
</comment>
<proteinExistence type="predicted"/>
<dbReference type="Proteomes" id="UP001055072">
    <property type="component" value="Unassembled WGS sequence"/>
</dbReference>
<evidence type="ECO:0000313" key="1">
    <source>
        <dbReference type="EMBL" id="KAI0091086.1"/>
    </source>
</evidence>
<gene>
    <name evidence="1" type="ORF">BDY19DRAFT_991665</name>
</gene>
<protein>
    <submittedName>
        <fullName evidence="1">Endo-beta-1,4-glucanase</fullName>
    </submittedName>
</protein>
<keyword evidence="2" id="KW-1185">Reference proteome</keyword>
<name>A0ACB8UA19_9APHY</name>
<organism evidence="1 2">
    <name type="scientific">Irpex rosettiformis</name>
    <dbReference type="NCBI Taxonomy" id="378272"/>
    <lineage>
        <taxon>Eukaryota</taxon>
        <taxon>Fungi</taxon>
        <taxon>Dikarya</taxon>
        <taxon>Basidiomycota</taxon>
        <taxon>Agaricomycotina</taxon>
        <taxon>Agaricomycetes</taxon>
        <taxon>Polyporales</taxon>
        <taxon>Irpicaceae</taxon>
        <taxon>Irpex</taxon>
    </lineage>
</organism>
<sequence>MFQLPVSIALLFLLFPTLAVGGPALVERASAPQSTSTAKLHTLAKSKGKLYFGSATDNPELTNTSYVAQLDDSTMFGQTTATNSMKWDATEPNQGQFTFSGADQIANLAQSTGKLLRGHNCVWHNQLPSWVSNSGFTAAQLTAVIQNHCGTLVARYKGRTFNLSEPFNDDGTFRSDVFFNTLGTSFIPIALNAARQADPGAKLYINDFNIEFPGVKSTAMQNLVRTLKQSNTPIDGIGLQSHFIVGITPSTASQVQNMNAFTALGVEVAITELDVRMTLPATPALLAQQKTDYTSTVAACQQVKGCVGITLWDWTDKFSWVPGTFAGQGAACPWDENFVKKPAFDGIAIGFGN</sequence>
<dbReference type="EMBL" id="MU274906">
    <property type="protein sequence ID" value="KAI0091086.1"/>
    <property type="molecule type" value="Genomic_DNA"/>
</dbReference>